<comment type="catalytic activity">
    <reaction evidence="1">
        <text>ATP + protein L-histidine = ADP + protein N-phospho-L-histidine.</text>
        <dbReference type="EC" id="2.7.13.3"/>
    </reaction>
</comment>
<dbReference type="Gene3D" id="3.30.565.10">
    <property type="entry name" value="Histidine kinase-like ATPase, C-terminal domain"/>
    <property type="match status" value="1"/>
</dbReference>
<dbReference type="InterPro" id="IPR005467">
    <property type="entry name" value="His_kinase_dom"/>
</dbReference>
<dbReference type="InterPro" id="IPR036890">
    <property type="entry name" value="HATPase_C_sf"/>
</dbReference>
<feature type="region of interest" description="Disordered" evidence="6">
    <location>
        <begin position="205"/>
        <end position="239"/>
    </location>
</feature>
<dbReference type="Gene3D" id="1.10.287.130">
    <property type="match status" value="1"/>
</dbReference>
<dbReference type="InterPro" id="IPR050736">
    <property type="entry name" value="Sensor_HK_Regulatory"/>
</dbReference>
<evidence type="ECO:0000256" key="1">
    <source>
        <dbReference type="ARBA" id="ARBA00000085"/>
    </source>
</evidence>
<dbReference type="Pfam" id="PF00512">
    <property type="entry name" value="HisKA"/>
    <property type="match status" value="1"/>
</dbReference>
<dbReference type="AlphaFoldDB" id="A0A974S838"/>
<evidence type="ECO:0000256" key="5">
    <source>
        <dbReference type="ARBA" id="ARBA00023012"/>
    </source>
</evidence>
<accession>A0A974S838</accession>
<dbReference type="PANTHER" id="PTHR43711:SF26">
    <property type="entry name" value="SENSOR HISTIDINE KINASE RCSC"/>
    <property type="match status" value="1"/>
</dbReference>
<feature type="compositionally biased region" description="Low complexity" evidence="6">
    <location>
        <begin position="280"/>
        <end position="294"/>
    </location>
</feature>
<dbReference type="CDD" id="cd00082">
    <property type="entry name" value="HisKA"/>
    <property type="match status" value="1"/>
</dbReference>
<evidence type="ECO:0000256" key="3">
    <source>
        <dbReference type="ARBA" id="ARBA00022679"/>
    </source>
</evidence>
<dbReference type="GO" id="GO:0000155">
    <property type="term" value="F:phosphorelay sensor kinase activity"/>
    <property type="evidence" value="ECO:0007669"/>
    <property type="project" value="InterPro"/>
</dbReference>
<gene>
    <name evidence="8" type="ORF">JKL49_25090</name>
</gene>
<dbReference type="Pfam" id="PF02518">
    <property type="entry name" value="HATPase_c"/>
    <property type="match status" value="1"/>
</dbReference>
<dbReference type="SMART" id="SM00388">
    <property type="entry name" value="HisKA"/>
    <property type="match status" value="1"/>
</dbReference>
<keyword evidence="3" id="KW-0808">Transferase</keyword>
<dbReference type="SMART" id="SM00387">
    <property type="entry name" value="HATPase_c"/>
    <property type="match status" value="1"/>
</dbReference>
<evidence type="ECO:0000256" key="2">
    <source>
        <dbReference type="ARBA" id="ARBA00012438"/>
    </source>
</evidence>
<reference evidence="8" key="1">
    <citation type="submission" date="2021-01" db="EMBL/GenBank/DDBJ databases">
        <title>Genome sequence of Phenylobacterium sp. 20VBR1 isolated from a valley glaceir, Ny-Alesund, Svalbard.</title>
        <authorList>
            <person name="Thomas F.A."/>
            <person name="Krishnan K.P."/>
            <person name="Sinha R.K."/>
        </authorList>
    </citation>
    <scope>NUCLEOTIDE SEQUENCE</scope>
    <source>
        <strain evidence="8">20VBR1</strain>
    </source>
</reference>
<dbReference type="EC" id="2.7.13.3" evidence="2"/>
<organism evidence="8">
    <name type="scientific">Phenylobacterium glaciei</name>
    <dbReference type="NCBI Taxonomy" id="2803784"/>
    <lineage>
        <taxon>Bacteria</taxon>
        <taxon>Pseudomonadati</taxon>
        <taxon>Pseudomonadota</taxon>
        <taxon>Alphaproteobacteria</taxon>
        <taxon>Caulobacterales</taxon>
        <taxon>Caulobacteraceae</taxon>
        <taxon>Phenylobacterium</taxon>
    </lineage>
</organism>
<proteinExistence type="predicted"/>
<dbReference type="EMBL" id="CP068570">
    <property type="protein sequence ID" value="QQZ49939.1"/>
    <property type="molecule type" value="Genomic_DNA"/>
</dbReference>
<evidence type="ECO:0000256" key="4">
    <source>
        <dbReference type="ARBA" id="ARBA00022777"/>
    </source>
</evidence>
<feature type="domain" description="Histidine kinase" evidence="7">
    <location>
        <begin position="1"/>
        <end position="169"/>
    </location>
</feature>
<evidence type="ECO:0000259" key="7">
    <source>
        <dbReference type="PROSITE" id="PS50109"/>
    </source>
</evidence>
<dbReference type="PANTHER" id="PTHR43711">
    <property type="entry name" value="TWO-COMPONENT HISTIDINE KINASE"/>
    <property type="match status" value="1"/>
</dbReference>
<name>A0A974S838_9CAUL</name>
<feature type="compositionally biased region" description="Low complexity" evidence="6">
    <location>
        <begin position="223"/>
        <end position="235"/>
    </location>
</feature>
<dbReference type="InterPro" id="IPR003594">
    <property type="entry name" value="HATPase_dom"/>
</dbReference>
<dbReference type="InterPro" id="IPR036097">
    <property type="entry name" value="HisK_dim/P_sf"/>
</dbReference>
<dbReference type="PROSITE" id="PS50109">
    <property type="entry name" value="HIS_KIN"/>
    <property type="match status" value="1"/>
</dbReference>
<dbReference type="SUPFAM" id="SSF55874">
    <property type="entry name" value="ATPase domain of HSP90 chaperone/DNA topoisomerase II/histidine kinase"/>
    <property type="match status" value="1"/>
</dbReference>
<sequence>MSHELRTPLTSILGFTSLAGEQPDLAPLTRTYVERVSGASRALLCTVNDILDFSKLEAGQVNIQPQPVSLAKLARATLDLFTPQAGAKDLALTLDGEAADLTLSVDPDRIRQILLNLVSNAVKFTQSGGVTLRTRYDGGTLRVEVIDTGAGIPSDKQDRLFQRFSQVDGASPAPTAARAWAWPSARAWWRQWAARSAPTASWIRAAASGSPSPRPWPKRRKPPWTARPRPSRPSSASGCWWRTITRPTVSWPGCSWPASGPRSPRPVTARRPWPWPPSNPSTSSSWTSACRASTAPALCGPSAPRRARMTPHLSWPSPPMPSTKASCWPRASRMSWPSLCSPAS</sequence>
<dbReference type="SUPFAM" id="SSF47384">
    <property type="entry name" value="Homodimeric domain of signal transducing histidine kinase"/>
    <property type="match status" value="1"/>
</dbReference>
<feature type="region of interest" description="Disordered" evidence="6">
    <location>
        <begin position="252"/>
        <end position="344"/>
    </location>
</feature>
<keyword evidence="5" id="KW-0902">Two-component regulatory system</keyword>
<evidence type="ECO:0000256" key="6">
    <source>
        <dbReference type="SAM" id="MobiDB-lite"/>
    </source>
</evidence>
<dbReference type="InterPro" id="IPR003661">
    <property type="entry name" value="HisK_dim/P_dom"/>
</dbReference>
<evidence type="ECO:0000313" key="8">
    <source>
        <dbReference type="EMBL" id="QQZ49939.1"/>
    </source>
</evidence>
<protein>
    <recommendedName>
        <fullName evidence="2">histidine kinase</fullName>
        <ecNumber evidence="2">2.7.13.3</ecNumber>
    </recommendedName>
</protein>
<keyword evidence="4" id="KW-0418">Kinase</keyword>